<evidence type="ECO:0000313" key="5">
    <source>
        <dbReference type="EMBL" id="ABG58714.1"/>
    </source>
</evidence>
<reference evidence="5 6" key="1">
    <citation type="journal article" date="2007" name="Appl. Environ. Microbiol.">
        <title>Genome sequence of the cellulolytic gliding bacterium Cytophaga hutchinsonii.</title>
        <authorList>
            <person name="Xie G."/>
            <person name="Bruce D.C."/>
            <person name="Challacombe J.F."/>
            <person name="Chertkov O."/>
            <person name="Detter J.C."/>
            <person name="Gilna P."/>
            <person name="Han C.S."/>
            <person name="Lucas S."/>
            <person name="Misra M."/>
            <person name="Myers G.L."/>
            <person name="Richardson P."/>
            <person name="Tapia R."/>
            <person name="Thayer N."/>
            <person name="Thompson L.S."/>
            <person name="Brettin T.S."/>
            <person name="Henrissat B."/>
            <person name="Wilson D.B."/>
            <person name="McBride M.J."/>
        </authorList>
    </citation>
    <scope>NUCLEOTIDE SEQUENCE [LARGE SCALE GENOMIC DNA]</scope>
    <source>
        <strain evidence="6">ATCC 33406 / DSM 1761 / CIP 103989 / NBRC 15051 / NCIMB 9469 / D465</strain>
    </source>
</reference>
<dbReference type="SUPFAM" id="SSF46565">
    <property type="entry name" value="Chaperone J-domain"/>
    <property type="match status" value="1"/>
</dbReference>
<dbReference type="AlphaFoldDB" id="A0A6N4SQT0"/>
<dbReference type="InterPro" id="IPR001623">
    <property type="entry name" value="DnaJ_domain"/>
</dbReference>
<dbReference type="RefSeq" id="WP_011584829.1">
    <property type="nucleotide sequence ID" value="NC_008255.1"/>
</dbReference>
<sequence>MASTYYELLGVSKYASEADIKKAFKDLAKKYHPDKHPGEAFYEEHFKKINEAYQILSDKQARQNYDFRLQYGQHAQQSRPAQNQQRAYQRPTATYQQPKYRRPKPAASGTSAYQKKLNTYYISIAIGAVVFIFACYWFYSFMNTYSSKKYFNEGLKAESRGNDMQALSFYFSALEINLKNPEVNEKIGDLYSKFATNSSYDLFYYDLELQKNFQDPDFDATSIELLKKTRNVDSLAALYYKRSFENFEMPVDKRRVGLKSIKACLKTGDYKQAADNLYKVSFLPDYKRDDSVLYYRGDVIFQTRFYDQARDNYRKFLALHPTSAEASVKIAVCHYNEHNEDYALAQLAKTIKRFPANGEAYYFLGQIHLRNNDTLKACSNFYKADSLHVLAAKPSLYKYCRN</sequence>
<dbReference type="InterPro" id="IPR036869">
    <property type="entry name" value="J_dom_sf"/>
</dbReference>
<accession>A0A6N4SQT0</accession>
<dbReference type="InterPro" id="IPR011990">
    <property type="entry name" value="TPR-like_helical_dom_sf"/>
</dbReference>
<dbReference type="PROSITE" id="PS50005">
    <property type="entry name" value="TPR"/>
    <property type="match status" value="1"/>
</dbReference>
<dbReference type="EMBL" id="CP000383">
    <property type="protein sequence ID" value="ABG58714.1"/>
    <property type="molecule type" value="Genomic_DNA"/>
</dbReference>
<dbReference type="InterPro" id="IPR019734">
    <property type="entry name" value="TPR_rpt"/>
</dbReference>
<evidence type="ECO:0000313" key="6">
    <source>
        <dbReference type="Proteomes" id="UP000001822"/>
    </source>
</evidence>
<feature type="repeat" description="TPR" evidence="1">
    <location>
        <begin position="290"/>
        <end position="323"/>
    </location>
</feature>
<dbReference type="InterPro" id="IPR018253">
    <property type="entry name" value="DnaJ_domain_CS"/>
</dbReference>
<evidence type="ECO:0000256" key="2">
    <source>
        <dbReference type="SAM" id="MobiDB-lite"/>
    </source>
</evidence>
<evidence type="ECO:0000259" key="4">
    <source>
        <dbReference type="PROSITE" id="PS50076"/>
    </source>
</evidence>
<dbReference type="CDD" id="cd06257">
    <property type="entry name" value="DnaJ"/>
    <property type="match status" value="1"/>
</dbReference>
<dbReference type="PANTHER" id="PTHR44825:SF1">
    <property type="entry name" value="DNAJ HOMOLOG SUBFAMILY C MEMBER 4"/>
    <property type="match status" value="1"/>
</dbReference>
<dbReference type="InterPro" id="IPR052763">
    <property type="entry name" value="DnaJ_C4"/>
</dbReference>
<dbReference type="Gene3D" id="1.10.287.110">
    <property type="entry name" value="DnaJ domain"/>
    <property type="match status" value="1"/>
</dbReference>
<dbReference type="PROSITE" id="PS00636">
    <property type="entry name" value="DNAJ_1"/>
    <property type="match status" value="1"/>
</dbReference>
<gene>
    <name evidence="5" type="primary">dnaJ</name>
    <name evidence="5" type="ordered locus">CHU_1443</name>
</gene>
<keyword evidence="3" id="KW-1133">Transmembrane helix</keyword>
<dbReference type="Pfam" id="PF13432">
    <property type="entry name" value="TPR_16"/>
    <property type="match status" value="1"/>
</dbReference>
<dbReference type="KEGG" id="chu:CHU_1443"/>
<evidence type="ECO:0000256" key="3">
    <source>
        <dbReference type="SAM" id="Phobius"/>
    </source>
</evidence>
<name>A0A6N4SQT0_CYTH3</name>
<proteinExistence type="predicted"/>
<keyword evidence="3" id="KW-0472">Membrane</keyword>
<dbReference type="SUPFAM" id="SSF48452">
    <property type="entry name" value="TPR-like"/>
    <property type="match status" value="1"/>
</dbReference>
<dbReference type="PRINTS" id="PR00625">
    <property type="entry name" value="JDOMAIN"/>
</dbReference>
<dbReference type="OrthoDB" id="1495940at2"/>
<dbReference type="Gene3D" id="1.25.40.10">
    <property type="entry name" value="Tetratricopeptide repeat domain"/>
    <property type="match status" value="1"/>
</dbReference>
<feature type="compositionally biased region" description="Polar residues" evidence="2">
    <location>
        <begin position="73"/>
        <end position="97"/>
    </location>
</feature>
<dbReference type="SMART" id="SM00271">
    <property type="entry name" value="DnaJ"/>
    <property type="match status" value="1"/>
</dbReference>
<keyword evidence="6" id="KW-1185">Reference proteome</keyword>
<dbReference type="Pfam" id="PF00226">
    <property type="entry name" value="DnaJ"/>
    <property type="match status" value="1"/>
</dbReference>
<keyword evidence="3" id="KW-0812">Transmembrane</keyword>
<keyword evidence="5" id="KW-0346">Stress response</keyword>
<feature type="transmembrane region" description="Helical" evidence="3">
    <location>
        <begin position="120"/>
        <end position="139"/>
    </location>
</feature>
<dbReference type="PANTHER" id="PTHR44825">
    <property type="match status" value="1"/>
</dbReference>
<dbReference type="Proteomes" id="UP000001822">
    <property type="component" value="Chromosome"/>
</dbReference>
<keyword evidence="1" id="KW-0802">TPR repeat</keyword>
<dbReference type="PROSITE" id="PS50076">
    <property type="entry name" value="DNAJ_2"/>
    <property type="match status" value="1"/>
</dbReference>
<evidence type="ECO:0000256" key="1">
    <source>
        <dbReference type="PROSITE-ProRule" id="PRU00339"/>
    </source>
</evidence>
<organism evidence="5 6">
    <name type="scientific">Cytophaga hutchinsonii (strain ATCC 33406 / DSM 1761 / CIP 103989 / NBRC 15051 / NCIMB 9469 / D465)</name>
    <dbReference type="NCBI Taxonomy" id="269798"/>
    <lineage>
        <taxon>Bacteria</taxon>
        <taxon>Pseudomonadati</taxon>
        <taxon>Bacteroidota</taxon>
        <taxon>Cytophagia</taxon>
        <taxon>Cytophagales</taxon>
        <taxon>Cytophagaceae</taxon>
        <taxon>Cytophaga</taxon>
    </lineage>
</organism>
<protein>
    <submittedName>
        <fullName evidence="5">DNAJ class chaperone heat shock protein</fullName>
    </submittedName>
</protein>
<feature type="region of interest" description="Disordered" evidence="2">
    <location>
        <begin position="72"/>
        <end position="108"/>
    </location>
</feature>
<feature type="domain" description="J" evidence="4">
    <location>
        <begin position="4"/>
        <end position="69"/>
    </location>
</feature>